<keyword evidence="3" id="KW-1185">Reference proteome</keyword>
<dbReference type="InterPro" id="IPR043128">
    <property type="entry name" value="Rev_trsase/Diguanyl_cyclase"/>
</dbReference>
<protein>
    <submittedName>
        <fullName evidence="2">GGDEF domain-containing protein</fullName>
    </submittedName>
</protein>
<sequence length="583" mass="61712">MTRAGVTGVESDRCALVRGAPDCRCAADLDHLTDEQLSERVVGMSRWHQRSDPAVRGAAVRGIDELLGRMRVRGASTAVMCEVLRAAVLMRLLLLDRSASGEAAALVREHTTCAEHVGDPRLLGEAATLRAHHAAVFGDGQAALADAGTALALLTDIERPLPGEDPSEWARLLSRSLNGLVLVLLTLDAHELADEVSRRAVRISAADGAAMDRAVHQINRTRLQLAWGLRLERGGQDAEAARRFAAAARTARSAERLWAVSVTRSERDAVPGHRCAILDAAPALRRPGPQHVDRLLAVLPDARFVHDRIVLTIAVARCLLADGRAAEAVQALRPMHLELTATAVEPALALSLHREYARAAVRAGVDRPDALAAYAEALEAELWALQEARLAALRGHREHHRLTREHGAVAAQAMQDSLTGLPNRRALDLTLEQVSSGREAPCAVALIDLDRFKDVNDGGSHAVGDAVLREVAGCLRGALRAQDLVARYGGDEFVVVLPSTSLPRARAVLQRAAAEVAALPTETAAGVTMSVGVVAMQAGSRPADALALADAAMYRAKHAGGNAVVAGRGPAGMIPAPRRAPGG</sequence>
<dbReference type="CDD" id="cd01949">
    <property type="entry name" value="GGDEF"/>
    <property type="match status" value="1"/>
</dbReference>
<dbReference type="EMBL" id="JAGSOV010000035">
    <property type="protein sequence ID" value="MCO1656621.1"/>
    <property type="molecule type" value="Genomic_DNA"/>
</dbReference>
<dbReference type="InterPro" id="IPR029787">
    <property type="entry name" value="Nucleotide_cyclase"/>
</dbReference>
<dbReference type="Gene3D" id="3.30.70.270">
    <property type="match status" value="1"/>
</dbReference>
<comment type="caution">
    <text evidence="2">The sequence shown here is derived from an EMBL/GenBank/DDBJ whole genome shotgun (WGS) entry which is preliminary data.</text>
</comment>
<dbReference type="RefSeq" id="WP_252439503.1">
    <property type="nucleotide sequence ID" value="NZ_JAGSOV010000035.1"/>
</dbReference>
<dbReference type="NCBIfam" id="TIGR00254">
    <property type="entry name" value="GGDEF"/>
    <property type="match status" value="1"/>
</dbReference>
<accession>A0ABT1A0U2</accession>
<dbReference type="InterPro" id="IPR050469">
    <property type="entry name" value="Diguanylate_Cyclase"/>
</dbReference>
<dbReference type="Pfam" id="PF00990">
    <property type="entry name" value="GGDEF"/>
    <property type="match status" value="1"/>
</dbReference>
<dbReference type="Proteomes" id="UP001165283">
    <property type="component" value="Unassembled WGS sequence"/>
</dbReference>
<dbReference type="PANTHER" id="PTHR45138:SF9">
    <property type="entry name" value="DIGUANYLATE CYCLASE DGCM-RELATED"/>
    <property type="match status" value="1"/>
</dbReference>
<dbReference type="PANTHER" id="PTHR45138">
    <property type="entry name" value="REGULATORY COMPONENTS OF SENSORY TRANSDUCTION SYSTEM"/>
    <property type="match status" value="1"/>
</dbReference>
<evidence type="ECO:0000259" key="1">
    <source>
        <dbReference type="PROSITE" id="PS50887"/>
    </source>
</evidence>
<feature type="domain" description="GGDEF" evidence="1">
    <location>
        <begin position="440"/>
        <end position="569"/>
    </location>
</feature>
<evidence type="ECO:0000313" key="2">
    <source>
        <dbReference type="EMBL" id="MCO1656621.1"/>
    </source>
</evidence>
<organism evidence="2 3">
    <name type="scientific">Pseudonocardia humida</name>
    <dbReference type="NCBI Taxonomy" id="2800819"/>
    <lineage>
        <taxon>Bacteria</taxon>
        <taxon>Bacillati</taxon>
        <taxon>Actinomycetota</taxon>
        <taxon>Actinomycetes</taxon>
        <taxon>Pseudonocardiales</taxon>
        <taxon>Pseudonocardiaceae</taxon>
        <taxon>Pseudonocardia</taxon>
    </lineage>
</organism>
<reference evidence="2" key="1">
    <citation type="submission" date="2021-04" db="EMBL/GenBank/DDBJ databases">
        <title>Pseudonocardia sp. nov., isolated from sandy soil of mangrove forest.</title>
        <authorList>
            <person name="Zan Z."/>
            <person name="Huang R."/>
            <person name="Liu W."/>
        </authorList>
    </citation>
    <scope>NUCLEOTIDE SEQUENCE</scope>
    <source>
        <strain evidence="2">S2-4</strain>
    </source>
</reference>
<dbReference type="SUPFAM" id="SSF55073">
    <property type="entry name" value="Nucleotide cyclase"/>
    <property type="match status" value="1"/>
</dbReference>
<dbReference type="PROSITE" id="PS50887">
    <property type="entry name" value="GGDEF"/>
    <property type="match status" value="1"/>
</dbReference>
<proteinExistence type="predicted"/>
<evidence type="ECO:0000313" key="3">
    <source>
        <dbReference type="Proteomes" id="UP001165283"/>
    </source>
</evidence>
<dbReference type="InterPro" id="IPR000160">
    <property type="entry name" value="GGDEF_dom"/>
</dbReference>
<dbReference type="SMART" id="SM00267">
    <property type="entry name" value="GGDEF"/>
    <property type="match status" value="1"/>
</dbReference>
<name>A0ABT1A0U2_9PSEU</name>
<gene>
    <name evidence="2" type="ORF">KDL28_16305</name>
</gene>